<dbReference type="SUPFAM" id="SSF56672">
    <property type="entry name" value="DNA/RNA polymerases"/>
    <property type="match status" value="1"/>
</dbReference>
<dbReference type="InterPro" id="IPR051320">
    <property type="entry name" value="Viral_Replic_Matur_Polypro"/>
</dbReference>
<dbReference type="Gene3D" id="3.30.70.270">
    <property type="match status" value="2"/>
</dbReference>
<evidence type="ECO:0000313" key="3">
    <source>
        <dbReference type="Proteomes" id="UP001162060"/>
    </source>
</evidence>
<dbReference type="CDD" id="cd01647">
    <property type="entry name" value="RT_LTR"/>
    <property type="match status" value="1"/>
</dbReference>
<dbReference type="EMBL" id="CAKLBY020000227">
    <property type="protein sequence ID" value="CAK7937530.1"/>
    <property type="molecule type" value="Genomic_DNA"/>
</dbReference>
<dbReference type="PANTHER" id="PTHR33064:SF37">
    <property type="entry name" value="RIBONUCLEASE H"/>
    <property type="match status" value="1"/>
</dbReference>
<name>A0AAV1UVN9_9STRA</name>
<dbReference type="PANTHER" id="PTHR33064">
    <property type="entry name" value="POL PROTEIN"/>
    <property type="match status" value="1"/>
</dbReference>
<dbReference type="InterPro" id="IPR043502">
    <property type="entry name" value="DNA/RNA_pol_sf"/>
</dbReference>
<evidence type="ECO:0000259" key="1">
    <source>
        <dbReference type="Pfam" id="PF00078"/>
    </source>
</evidence>
<dbReference type="InterPro" id="IPR000477">
    <property type="entry name" value="RT_dom"/>
</dbReference>
<dbReference type="AlphaFoldDB" id="A0AAV1UVN9"/>
<feature type="domain" description="Reverse transcriptase" evidence="1">
    <location>
        <begin position="6"/>
        <end position="133"/>
    </location>
</feature>
<comment type="caution">
    <text evidence="2">The sequence shown here is derived from an EMBL/GenBank/DDBJ whole genome shotgun (WGS) entry which is preliminary data.</text>
</comment>
<dbReference type="Proteomes" id="UP001162060">
    <property type="component" value="Unassembled WGS sequence"/>
</dbReference>
<sequence>MVYDTMSSSEIFSAIDLTDGFYQILMRESDIPFTAVSTPSGMLWEWLVMSQGLKNAPATFNRIVTQVLRPLRGFAPSYFDCIFVHSRAEQHLSATEAHIRHFKKVFQVMRENKLYANSKKCVFCAPEIPVLGCYGSNEGVRADPEKVSSIYSWPTPRNQSELRQWLGLANYLHKYTKNYAELIQT</sequence>
<gene>
    <name evidence="2" type="ORF">PM001_LOCUS22680</name>
</gene>
<organism evidence="2 3">
    <name type="scientific">Peronospora matthiolae</name>
    <dbReference type="NCBI Taxonomy" id="2874970"/>
    <lineage>
        <taxon>Eukaryota</taxon>
        <taxon>Sar</taxon>
        <taxon>Stramenopiles</taxon>
        <taxon>Oomycota</taxon>
        <taxon>Peronosporomycetes</taxon>
        <taxon>Peronosporales</taxon>
        <taxon>Peronosporaceae</taxon>
        <taxon>Peronospora</taxon>
    </lineage>
</organism>
<dbReference type="InterPro" id="IPR043128">
    <property type="entry name" value="Rev_trsase/Diguanyl_cyclase"/>
</dbReference>
<accession>A0AAV1UVN9</accession>
<evidence type="ECO:0000313" key="2">
    <source>
        <dbReference type="EMBL" id="CAK7937530.1"/>
    </source>
</evidence>
<dbReference type="Pfam" id="PF00078">
    <property type="entry name" value="RVT_1"/>
    <property type="match status" value="1"/>
</dbReference>
<protein>
    <recommendedName>
        <fullName evidence="1">Reverse transcriptase domain-containing protein</fullName>
    </recommendedName>
</protein>
<proteinExistence type="predicted"/>
<reference evidence="2" key="1">
    <citation type="submission" date="2024-01" db="EMBL/GenBank/DDBJ databases">
        <authorList>
            <person name="Webb A."/>
        </authorList>
    </citation>
    <scope>NUCLEOTIDE SEQUENCE</scope>
    <source>
        <strain evidence="2">Pm1</strain>
    </source>
</reference>